<protein>
    <submittedName>
        <fullName evidence="5">Putative mitochondrial adrenodoxin-like protein,ferredoxin, 2fe-2s-like protein</fullName>
    </submittedName>
</protein>
<sequence>MRPRLLSAACTATAALKIPERLYGTPGRIKVHVKKRDGTHCDVDVPVGISLMQALRDVAKLEVAGTCDGEMECCTYHVYLLASSFAKAGEPSEAEQDLLDKAPDVRETSRLSCCVDLASDLDGIEVELPGNVTDMSCGSADRRPA</sequence>
<keyword evidence="4" id="KW-0411">Iron-sulfur</keyword>
<dbReference type="InterPro" id="IPR012675">
    <property type="entry name" value="Beta-grasp_dom_sf"/>
</dbReference>
<keyword evidence="3" id="KW-0408">Iron</keyword>
<dbReference type="GO" id="GO:0046872">
    <property type="term" value="F:metal ion binding"/>
    <property type="evidence" value="ECO:0007669"/>
    <property type="project" value="UniProtKB-KW"/>
</dbReference>
<dbReference type="RefSeq" id="XP_015652896.1">
    <property type="nucleotide sequence ID" value="XM_015808443.1"/>
</dbReference>
<evidence type="ECO:0000256" key="3">
    <source>
        <dbReference type="ARBA" id="ARBA00023004"/>
    </source>
</evidence>
<dbReference type="EMBL" id="LGTL01000029">
    <property type="protein sequence ID" value="KPA74457.1"/>
    <property type="molecule type" value="Genomic_DNA"/>
</dbReference>
<dbReference type="Proteomes" id="UP000037923">
    <property type="component" value="Unassembled WGS sequence"/>
</dbReference>
<dbReference type="GeneID" id="26909421"/>
<dbReference type="GO" id="GO:0005739">
    <property type="term" value="C:mitochondrion"/>
    <property type="evidence" value="ECO:0007669"/>
    <property type="project" value="TreeGrafter"/>
</dbReference>
<dbReference type="OMA" id="TCDGEME"/>
<reference evidence="5 6" key="1">
    <citation type="submission" date="2015-07" db="EMBL/GenBank/DDBJ databases">
        <title>High-quality genome of monoxenous trypanosomatid Leptomonas pyrrhocoris.</title>
        <authorList>
            <person name="Flegontov P."/>
            <person name="Butenko A."/>
            <person name="Firsov S."/>
            <person name="Vlcek C."/>
            <person name="Logacheva M.D."/>
            <person name="Field M."/>
            <person name="Filatov D."/>
            <person name="Flegontova O."/>
            <person name="Gerasimov E."/>
            <person name="Jackson A.P."/>
            <person name="Kelly S."/>
            <person name="Opperdoes F."/>
            <person name="O'Reilly A."/>
            <person name="Votypka J."/>
            <person name="Yurchenko V."/>
            <person name="Lukes J."/>
        </authorList>
    </citation>
    <scope>NUCLEOTIDE SEQUENCE [LARGE SCALE GENOMIC DNA]</scope>
    <source>
        <strain evidence="5">H10</strain>
    </source>
</reference>
<keyword evidence="1" id="KW-0001">2Fe-2S</keyword>
<evidence type="ECO:0000313" key="5">
    <source>
        <dbReference type="EMBL" id="KPA74457.1"/>
    </source>
</evidence>
<name>A0A0M9FRE1_LEPPY</name>
<dbReference type="AlphaFoldDB" id="A0A0M9FRE1"/>
<dbReference type="GO" id="GO:0009055">
    <property type="term" value="F:electron transfer activity"/>
    <property type="evidence" value="ECO:0007669"/>
    <property type="project" value="TreeGrafter"/>
</dbReference>
<proteinExistence type="predicted"/>
<dbReference type="InterPro" id="IPR001055">
    <property type="entry name" value="Adrenodoxin-like"/>
</dbReference>
<accession>A0A0M9FRE1</accession>
<keyword evidence="2" id="KW-0479">Metal-binding</keyword>
<evidence type="ECO:0000313" key="6">
    <source>
        <dbReference type="Proteomes" id="UP000037923"/>
    </source>
</evidence>
<gene>
    <name evidence="5" type="ORF">ABB37_09138</name>
</gene>
<dbReference type="SUPFAM" id="SSF54292">
    <property type="entry name" value="2Fe-2S ferredoxin-like"/>
    <property type="match status" value="1"/>
</dbReference>
<dbReference type="GO" id="GO:0051537">
    <property type="term" value="F:2 iron, 2 sulfur cluster binding"/>
    <property type="evidence" value="ECO:0007669"/>
    <property type="project" value="UniProtKB-KW"/>
</dbReference>
<evidence type="ECO:0000256" key="1">
    <source>
        <dbReference type="ARBA" id="ARBA00022714"/>
    </source>
</evidence>
<dbReference type="OrthoDB" id="259707at2759"/>
<evidence type="ECO:0000256" key="2">
    <source>
        <dbReference type="ARBA" id="ARBA00022723"/>
    </source>
</evidence>
<comment type="caution">
    <text evidence="5">The sequence shown here is derived from an EMBL/GenBank/DDBJ whole genome shotgun (WGS) entry which is preliminary data.</text>
</comment>
<dbReference type="InterPro" id="IPR036010">
    <property type="entry name" value="2Fe-2S_ferredoxin-like_sf"/>
</dbReference>
<dbReference type="GO" id="GO:0140647">
    <property type="term" value="P:P450-containing electron transport chain"/>
    <property type="evidence" value="ECO:0007669"/>
    <property type="project" value="InterPro"/>
</dbReference>
<dbReference type="Gene3D" id="3.10.20.30">
    <property type="match status" value="1"/>
</dbReference>
<dbReference type="VEuPathDB" id="TriTrypDB:LpyrH10_29_0530"/>
<evidence type="ECO:0000256" key="4">
    <source>
        <dbReference type="ARBA" id="ARBA00023014"/>
    </source>
</evidence>
<keyword evidence="6" id="KW-1185">Reference proteome</keyword>
<organism evidence="5 6">
    <name type="scientific">Leptomonas pyrrhocoris</name>
    <name type="common">Firebug parasite</name>
    <dbReference type="NCBI Taxonomy" id="157538"/>
    <lineage>
        <taxon>Eukaryota</taxon>
        <taxon>Discoba</taxon>
        <taxon>Euglenozoa</taxon>
        <taxon>Kinetoplastea</taxon>
        <taxon>Metakinetoplastina</taxon>
        <taxon>Trypanosomatida</taxon>
        <taxon>Trypanosomatidae</taxon>
        <taxon>Leishmaniinae</taxon>
        <taxon>Leptomonas</taxon>
    </lineage>
</organism>
<dbReference type="PANTHER" id="PTHR23426">
    <property type="entry name" value="FERREDOXIN/ADRENODOXIN"/>
    <property type="match status" value="1"/>
</dbReference>
<dbReference type="PANTHER" id="PTHR23426:SF63">
    <property type="entry name" value="TRANSFER PROTEIN, PUTATIVE-RELATED"/>
    <property type="match status" value="1"/>
</dbReference>